<feature type="chain" id="PRO_5014695174" evidence="1">
    <location>
        <begin position="20"/>
        <end position="92"/>
    </location>
</feature>
<proteinExistence type="predicted"/>
<evidence type="ECO:0000256" key="1">
    <source>
        <dbReference type="SAM" id="SignalP"/>
    </source>
</evidence>
<sequence length="92" mass="10131">MMNCLALVCGTEVFAAVTAQNHSIASWLSMVSPSLVFSSRHVGFHSNSSISVGRKWRQCSSRSGVAMLRAKYFRKFIQTQAAKPPVPLRNAM</sequence>
<organism evidence="2">
    <name type="scientific">Anopheles marajoara</name>
    <dbReference type="NCBI Taxonomy" id="58244"/>
    <lineage>
        <taxon>Eukaryota</taxon>
        <taxon>Metazoa</taxon>
        <taxon>Ecdysozoa</taxon>
        <taxon>Arthropoda</taxon>
        <taxon>Hexapoda</taxon>
        <taxon>Insecta</taxon>
        <taxon>Pterygota</taxon>
        <taxon>Neoptera</taxon>
        <taxon>Endopterygota</taxon>
        <taxon>Diptera</taxon>
        <taxon>Nematocera</taxon>
        <taxon>Culicoidea</taxon>
        <taxon>Culicidae</taxon>
        <taxon>Anophelinae</taxon>
        <taxon>Anopheles</taxon>
    </lineage>
</organism>
<feature type="signal peptide" evidence="1">
    <location>
        <begin position="1"/>
        <end position="19"/>
    </location>
</feature>
<reference evidence="2" key="1">
    <citation type="submission" date="2018-01" db="EMBL/GenBank/DDBJ databases">
        <title>An insight into the sialome of Amazonian anophelines.</title>
        <authorList>
            <person name="Ribeiro J.M."/>
            <person name="Scarpassa V."/>
            <person name="Calvo E."/>
        </authorList>
    </citation>
    <scope>NUCLEOTIDE SEQUENCE</scope>
    <source>
        <tissue evidence="2">Salivary glands</tissue>
    </source>
</reference>
<keyword evidence="1" id="KW-0732">Signal</keyword>
<accession>A0A2M4C9K4</accession>
<name>A0A2M4C9K4_9DIPT</name>
<evidence type="ECO:0000313" key="2">
    <source>
        <dbReference type="EMBL" id="MBW62000.1"/>
    </source>
</evidence>
<dbReference type="EMBL" id="GGFJ01012859">
    <property type="protein sequence ID" value="MBW62000.1"/>
    <property type="molecule type" value="Transcribed_RNA"/>
</dbReference>
<dbReference type="AlphaFoldDB" id="A0A2M4C9K4"/>
<protein>
    <submittedName>
        <fullName evidence="2">Putative secreted protein</fullName>
    </submittedName>
</protein>